<proteinExistence type="predicted"/>
<dbReference type="SMART" id="SM00853">
    <property type="entry name" value="MutL_C"/>
    <property type="match status" value="1"/>
</dbReference>
<dbReference type="InterPro" id="IPR013507">
    <property type="entry name" value="DNA_mismatch_S5_2-like"/>
</dbReference>
<dbReference type="PANTHER" id="PTHR10073:SF52">
    <property type="entry name" value="MISMATCH REPAIR ENDONUCLEASE PMS2"/>
    <property type="match status" value="1"/>
</dbReference>
<evidence type="ECO:0000256" key="1">
    <source>
        <dbReference type="SAM" id="MobiDB-lite"/>
    </source>
</evidence>
<dbReference type="GO" id="GO:0006298">
    <property type="term" value="P:mismatch repair"/>
    <property type="evidence" value="ECO:0007669"/>
    <property type="project" value="InterPro"/>
</dbReference>
<keyword evidence="4" id="KW-1185">Reference proteome</keyword>
<evidence type="ECO:0000313" key="5">
    <source>
        <dbReference type="RefSeq" id="XP_052129553.1"/>
    </source>
</evidence>
<dbReference type="InterPro" id="IPR014790">
    <property type="entry name" value="MutL_C"/>
</dbReference>
<dbReference type="GO" id="GO:0140664">
    <property type="term" value="F:ATP-dependent DNA damage sensor activity"/>
    <property type="evidence" value="ECO:0007669"/>
    <property type="project" value="InterPro"/>
</dbReference>
<keyword evidence="5" id="KW-0378">Hydrolase</keyword>
<dbReference type="InterPro" id="IPR042120">
    <property type="entry name" value="MutL_C_dimsub"/>
</dbReference>
<feature type="region of interest" description="Disordered" evidence="1">
    <location>
        <begin position="194"/>
        <end position="218"/>
    </location>
</feature>
<dbReference type="Proteomes" id="UP000504606">
    <property type="component" value="Unplaced"/>
</dbReference>
<dbReference type="InterPro" id="IPR038973">
    <property type="entry name" value="MutL/Mlh/Pms-like"/>
</dbReference>
<reference evidence="5" key="2">
    <citation type="submission" date="2025-08" db="UniProtKB">
        <authorList>
            <consortium name="RefSeq"/>
        </authorList>
    </citation>
    <scope>IDENTIFICATION</scope>
    <source>
        <tissue evidence="5">Whole organism</tissue>
    </source>
</reference>
<dbReference type="RefSeq" id="XP_052129553.1">
    <property type="nucleotide sequence ID" value="XM_052273593.1"/>
</dbReference>
<dbReference type="GO" id="GO:0032389">
    <property type="term" value="C:MutLalpha complex"/>
    <property type="evidence" value="ECO:0007669"/>
    <property type="project" value="TreeGrafter"/>
</dbReference>
<dbReference type="FunFam" id="3.30.1540.20:FF:000019">
    <property type="entry name" value="PMS1 homolog 2, mismatch repair system component"/>
    <property type="match status" value="1"/>
</dbReference>
<feature type="domain" description="MutL C-terminal dimerisation" evidence="2">
    <location>
        <begin position="483"/>
        <end position="627"/>
    </location>
</feature>
<dbReference type="Gene3D" id="3.30.1540.20">
    <property type="entry name" value="MutL, C-terminal domain, dimerisation subdomain"/>
    <property type="match status" value="2"/>
</dbReference>
<dbReference type="SMART" id="SM01340">
    <property type="entry name" value="DNA_mis_repair"/>
    <property type="match status" value="1"/>
</dbReference>
<dbReference type="GO" id="GO:0016887">
    <property type="term" value="F:ATP hydrolysis activity"/>
    <property type="evidence" value="ECO:0007669"/>
    <property type="project" value="InterPro"/>
</dbReference>
<dbReference type="OrthoDB" id="10254304at2759"/>
<dbReference type="GeneID" id="113202772"/>
<organism evidence="4 5">
    <name type="scientific">Frankliniella occidentalis</name>
    <name type="common">Western flower thrips</name>
    <name type="synonym">Euthrips occidentalis</name>
    <dbReference type="NCBI Taxonomy" id="133901"/>
    <lineage>
        <taxon>Eukaryota</taxon>
        <taxon>Metazoa</taxon>
        <taxon>Ecdysozoa</taxon>
        <taxon>Arthropoda</taxon>
        <taxon>Hexapoda</taxon>
        <taxon>Insecta</taxon>
        <taxon>Pterygota</taxon>
        <taxon>Neoptera</taxon>
        <taxon>Paraneoptera</taxon>
        <taxon>Thysanoptera</taxon>
        <taxon>Terebrantia</taxon>
        <taxon>Thripoidea</taxon>
        <taxon>Thripidae</taxon>
        <taxon>Frankliniella</taxon>
    </lineage>
</organism>
<sequence length="668" mass="74572">MSQLLHAYCLISTGVKILCSNQTKKGGKSVVVSTQGSNAFKGNIMCIFGAKQANSLLDIEVEIPSASNLEEIGLSNDIKELGGFELEGCISSCAHGQGRSSTDRQFYYINNRPCDPTKVSKVVNEVYHHFNIHQFPFVFLNIKTARESVDVNVTPDKRQIFLDNEKLLVATVKASLLKLFEKIPHTYQVQNAAIGPSKCPPSDNGPSNSATPSPNNKSSCKISNFSSLLKSFSHSNSRSEADQDLASPKGEKSSARRGLKRPNCYENNDGSGKKQLCLTGFVSYESKSSVMRTSPDHCAVVTSSGQTDSFEIESKNDSIKPTEETLDDGLVEDDNLNSSVVTTHYSTEDSGLQLTDNNSTIKLDELCDKMENSPVSDLNKASVSEYTSSDKVNRITETLLPILNDSNVKKPSGRRTITINMNMSKLKNLFHKFKVNNEKGVETSLNGKPRVRFYAEIDPTKNKSAEQELNKEISKDMFSKMDIIGQFNLGFIITKLGHDLFIVDQHATDEKYNFETLQAHTTLKNQKLVIPQTLDLTAVNECILMDNLDIFTRNGFTFQIDKEADPTKRVRLAAKPISHNWEFGKEDIDELLFMLQDSPHTMCRPSRVRAMFASRACRKSVMIGTALSKSTMRQLVDHMGEIEQPWNCPHGRPTMRHLVNLELIRKRK</sequence>
<dbReference type="InterPro" id="IPR014721">
    <property type="entry name" value="Ribsml_uS5_D2-typ_fold_subgr"/>
</dbReference>
<feature type="region of interest" description="Disordered" evidence="1">
    <location>
        <begin position="236"/>
        <end position="267"/>
    </location>
</feature>
<evidence type="ECO:0000259" key="2">
    <source>
        <dbReference type="SMART" id="SM00853"/>
    </source>
</evidence>
<dbReference type="InterPro" id="IPR020568">
    <property type="entry name" value="Ribosomal_Su5_D2-typ_SF"/>
</dbReference>
<dbReference type="CTD" id="5395"/>
<dbReference type="CDD" id="cd03484">
    <property type="entry name" value="MutL_Trans_hPMS_2_like"/>
    <property type="match status" value="1"/>
</dbReference>
<dbReference type="GO" id="GO:0004519">
    <property type="term" value="F:endonuclease activity"/>
    <property type="evidence" value="ECO:0007669"/>
    <property type="project" value="UniProtKB-KW"/>
</dbReference>
<evidence type="ECO:0000313" key="4">
    <source>
        <dbReference type="Proteomes" id="UP000504606"/>
    </source>
</evidence>
<evidence type="ECO:0000259" key="3">
    <source>
        <dbReference type="SMART" id="SM01340"/>
    </source>
</evidence>
<dbReference type="SUPFAM" id="SSF54211">
    <property type="entry name" value="Ribosomal protein S5 domain 2-like"/>
    <property type="match status" value="1"/>
</dbReference>
<dbReference type="GO" id="GO:0005524">
    <property type="term" value="F:ATP binding"/>
    <property type="evidence" value="ECO:0007669"/>
    <property type="project" value="InterPro"/>
</dbReference>
<dbReference type="FunFam" id="3.30.230.10:FF:000032">
    <property type="entry name" value="mismatch repair endonuclease PMS2 isoform X2"/>
    <property type="match status" value="1"/>
</dbReference>
<dbReference type="Pfam" id="PF08676">
    <property type="entry name" value="MutL_C"/>
    <property type="match status" value="1"/>
</dbReference>
<dbReference type="GO" id="GO:0030983">
    <property type="term" value="F:mismatched DNA binding"/>
    <property type="evidence" value="ECO:0007669"/>
    <property type="project" value="InterPro"/>
</dbReference>
<feature type="domain" description="DNA mismatch repair protein S5" evidence="3">
    <location>
        <begin position="44"/>
        <end position="181"/>
    </location>
</feature>
<dbReference type="SUPFAM" id="SSF118116">
    <property type="entry name" value="DNA mismatch repair protein MutL"/>
    <property type="match status" value="1"/>
</dbReference>
<dbReference type="PANTHER" id="PTHR10073">
    <property type="entry name" value="DNA MISMATCH REPAIR PROTEIN MLH, PMS, MUTL"/>
    <property type="match status" value="1"/>
</dbReference>
<dbReference type="InterPro" id="IPR037198">
    <property type="entry name" value="MutL_C_sf"/>
</dbReference>
<feature type="compositionally biased region" description="Polar residues" evidence="1">
    <location>
        <begin position="204"/>
        <end position="218"/>
    </location>
</feature>
<dbReference type="AlphaFoldDB" id="A0A9C6XSJ9"/>
<protein>
    <submittedName>
        <fullName evidence="5">Mismatch repair endonuclease PMS2</fullName>
    </submittedName>
</protein>
<keyword evidence="5" id="KW-0255">Endonuclease</keyword>
<dbReference type="Pfam" id="PF01119">
    <property type="entry name" value="DNA_mis_repair"/>
    <property type="match status" value="1"/>
</dbReference>
<dbReference type="Gene3D" id="3.30.230.10">
    <property type="match status" value="1"/>
</dbReference>
<reference evidence="5" key="1">
    <citation type="journal article" date="2018" name="Proc. Natl. Acad. Sci. U.S.A.">
        <title>Phylogenomics and the evolution of hemipteroid insects.</title>
        <authorList>
            <person name="Johnson K.P."/>
            <person name="Dietrich C.H."/>
            <person name="Friedrich F."/>
            <person name="Beutel R.G."/>
            <person name="Wipfler B."/>
            <person name="Peters R.S."/>
            <person name="Allen J.M."/>
            <person name="Petersen M."/>
            <person name="Donath A."/>
            <person name="Walden K.K."/>
            <person name="Kozlov A.M."/>
            <person name="Podsiadlowski L."/>
            <person name="Mayer C."/>
            <person name="Meusemann K."/>
            <person name="Vasilikopoulos A."/>
            <person name="Waterhouse R.M."/>
            <person name="Cameron S.L."/>
            <person name="Weirauch C."/>
            <person name="Swanson D.R."/>
            <person name="Percy D.M."/>
            <person name="Hardy N.B."/>
            <person name="Terry I."/>
            <person name="Liu S."/>
            <person name="Zhou X."/>
            <person name="Misof B."/>
            <person name="Robertson H.M."/>
            <person name="Yoshizawa K."/>
        </authorList>
    </citation>
    <scope>NUCLEOTIDE SEQUENCE</scope>
    <source>
        <tissue evidence="5">Whole organism</tissue>
    </source>
</reference>
<dbReference type="KEGG" id="foc:113202772"/>
<name>A0A9C6XSJ9_FRAOC</name>
<accession>A0A9C6XSJ9</accession>
<keyword evidence="5" id="KW-0540">Nuclease</keyword>
<gene>
    <name evidence="5" type="primary">LOC113202772</name>
</gene>